<proteinExistence type="predicted"/>
<comment type="caution">
    <text evidence="1">The sequence shown here is derived from an EMBL/GenBank/DDBJ whole genome shotgun (WGS) entry which is preliminary data.</text>
</comment>
<organism evidence="1 2">
    <name type="scientific">Engystomops pustulosus</name>
    <name type="common">Tungara frog</name>
    <name type="synonym">Physalaemus pustulosus</name>
    <dbReference type="NCBI Taxonomy" id="76066"/>
    <lineage>
        <taxon>Eukaryota</taxon>
        <taxon>Metazoa</taxon>
        <taxon>Chordata</taxon>
        <taxon>Craniata</taxon>
        <taxon>Vertebrata</taxon>
        <taxon>Euteleostomi</taxon>
        <taxon>Amphibia</taxon>
        <taxon>Batrachia</taxon>
        <taxon>Anura</taxon>
        <taxon>Neobatrachia</taxon>
        <taxon>Hyloidea</taxon>
        <taxon>Leptodactylidae</taxon>
        <taxon>Leiuperinae</taxon>
        <taxon>Engystomops</taxon>
    </lineage>
</organism>
<protein>
    <submittedName>
        <fullName evidence="1">Uncharacterized protein</fullName>
    </submittedName>
</protein>
<sequence>MTNRREHKLNFWDNCNVFLLVHRFRSTDYDNDYCYLMTIVTSKANYVTKHYLLITCHIVTPSKSSKLILKSLNSIWGEQPWWRQGDRAGCCCT</sequence>
<dbReference type="Proteomes" id="UP000824782">
    <property type="component" value="Unassembled WGS sequence"/>
</dbReference>
<gene>
    <name evidence="1" type="ORF">GDO81_021091</name>
</gene>
<evidence type="ECO:0000313" key="2">
    <source>
        <dbReference type="Proteomes" id="UP000824782"/>
    </source>
</evidence>
<evidence type="ECO:0000313" key="1">
    <source>
        <dbReference type="EMBL" id="KAG8539313.1"/>
    </source>
</evidence>
<name>A0AAV6YT86_ENGPU</name>
<reference evidence="1" key="1">
    <citation type="thesis" date="2020" institute="ProQuest LLC" country="789 East Eisenhower Parkway, Ann Arbor, MI, USA">
        <title>Comparative Genomics and Chromosome Evolution.</title>
        <authorList>
            <person name="Mudd A.B."/>
        </authorList>
    </citation>
    <scope>NUCLEOTIDE SEQUENCE</scope>
    <source>
        <strain evidence="1">237g6f4</strain>
        <tissue evidence="1">Blood</tissue>
    </source>
</reference>
<keyword evidence="2" id="KW-1185">Reference proteome</keyword>
<dbReference type="EMBL" id="WNYA01015193">
    <property type="protein sequence ID" value="KAG8539313.1"/>
    <property type="molecule type" value="Genomic_DNA"/>
</dbReference>
<accession>A0AAV6YT86</accession>
<dbReference type="AlphaFoldDB" id="A0AAV6YT86"/>